<keyword evidence="4 5" id="KW-0472">Membrane</keyword>
<dbReference type="Proteomes" id="UP000478546">
    <property type="component" value="Unassembled WGS sequence"/>
</dbReference>
<gene>
    <name evidence="7" type="ORF">GWO68_09130</name>
</gene>
<dbReference type="Pfam" id="PF05154">
    <property type="entry name" value="TM2"/>
    <property type="match status" value="1"/>
</dbReference>
<dbReference type="GO" id="GO:0016020">
    <property type="term" value="C:membrane"/>
    <property type="evidence" value="ECO:0007669"/>
    <property type="project" value="UniProtKB-SubCell"/>
</dbReference>
<feature type="transmembrane region" description="Helical" evidence="5">
    <location>
        <begin position="73"/>
        <end position="92"/>
    </location>
</feature>
<comment type="caution">
    <text evidence="7">The sequence shown here is derived from an EMBL/GenBank/DDBJ whole genome shotgun (WGS) entry which is preliminary data.</text>
</comment>
<dbReference type="EMBL" id="JAAEAA010000010">
    <property type="protein sequence ID" value="NDK56079.1"/>
    <property type="molecule type" value="Genomic_DNA"/>
</dbReference>
<evidence type="ECO:0000256" key="1">
    <source>
        <dbReference type="ARBA" id="ARBA00004141"/>
    </source>
</evidence>
<evidence type="ECO:0000256" key="3">
    <source>
        <dbReference type="ARBA" id="ARBA00022989"/>
    </source>
</evidence>
<keyword evidence="3 5" id="KW-1133">Transmembrane helix</keyword>
<comment type="subcellular location">
    <subcellularLocation>
        <location evidence="1">Membrane</location>
        <topology evidence="1">Multi-pass membrane protein</topology>
    </subcellularLocation>
</comment>
<protein>
    <submittedName>
        <fullName evidence="7">TM2 domain-containing protein</fullName>
    </submittedName>
</protein>
<accession>A0A6B2GYM7</accession>
<sequence length="115" mass="13424">MSRILELMPELEPDELHYVQALVNDMPYAETQQFANIYRSRRKKPQDVLLLVIVGFFLLAGLQRFYLGQVGMGLLYFFTGGLCFVGTILDLLNYKRLTYEYNVKEAQTVKAMLRY</sequence>
<organism evidence="7 8">
    <name type="scientific">Pontibacter fetidus</name>
    <dbReference type="NCBI Taxonomy" id="2700082"/>
    <lineage>
        <taxon>Bacteria</taxon>
        <taxon>Pseudomonadati</taxon>
        <taxon>Bacteroidota</taxon>
        <taxon>Cytophagia</taxon>
        <taxon>Cytophagales</taxon>
        <taxon>Hymenobacteraceae</taxon>
        <taxon>Pontibacter</taxon>
    </lineage>
</organism>
<dbReference type="InterPro" id="IPR007829">
    <property type="entry name" value="TM2"/>
</dbReference>
<evidence type="ECO:0000256" key="5">
    <source>
        <dbReference type="SAM" id="Phobius"/>
    </source>
</evidence>
<evidence type="ECO:0000259" key="6">
    <source>
        <dbReference type="Pfam" id="PF05154"/>
    </source>
</evidence>
<feature type="domain" description="TM2" evidence="6">
    <location>
        <begin position="48"/>
        <end position="91"/>
    </location>
</feature>
<evidence type="ECO:0000313" key="7">
    <source>
        <dbReference type="EMBL" id="NDK56079.1"/>
    </source>
</evidence>
<name>A0A6B2GYM7_9BACT</name>
<dbReference type="RefSeq" id="WP_162346144.1">
    <property type="nucleotide sequence ID" value="NZ_JAAEAA010000010.1"/>
</dbReference>
<reference evidence="7 8" key="1">
    <citation type="submission" date="2020-01" db="EMBL/GenBank/DDBJ databases">
        <authorList>
            <person name="Kim M.K."/>
        </authorList>
    </citation>
    <scope>NUCLEOTIDE SEQUENCE [LARGE SCALE GENOMIC DNA]</scope>
    <source>
        <strain evidence="7 8">BT213</strain>
    </source>
</reference>
<evidence type="ECO:0000256" key="2">
    <source>
        <dbReference type="ARBA" id="ARBA00022692"/>
    </source>
</evidence>
<keyword evidence="2 5" id="KW-0812">Transmembrane</keyword>
<proteinExistence type="predicted"/>
<evidence type="ECO:0000256" key="4">
    <source>
        <dbReference type="ARBA" id="ARBA00023136"/>
    </source>
</evidence>
<dbReference type="AlphaFoldDB" id="A0A6B2GYM7"/>
<feature type="transmembrane region" description="Helical" evidence="5">
    <location>
        <begin position="48"/>
        <end position="67"/>
    </location>
</feature>
<keyword evidence="8" id="KW-1185">Reference proteome</keyword>
<evidence type="ECO:0000313" key="8">
    <source>
        <dbReference type="Proteomes" id="UP000478546"/>
    </source>
</evidence>